<dbReference type="InterPro" id="IPR001296">
    <property type="entry name" value="Glyco_trans_1"/>
</dbReference>
<keyword evidence="1" id="KW-0808">Transferase</keyword>
<name>A0ABY4CLU6_9BACL</name>
<accession>A0ABY4CLU6</accession>
<gene>
    <name evidence="3" type="ORF">LSG31_04300</name>
</gene>
<dbReference type="RefSeq" id="WP_347438171.1">
    <property type="nucleotide sequence ID" value="NZ_CP089291.1"/>
</dbReference>
<dbReference type="Proteomes" id="UP000830167">
    <property type="component" value="Chromosome"/>
</dbReference>
<feature type="domain" description="Glycosyl transferase family 1" evidence="2">
    <location>
        <begin position="214"/>
        <end position="368"/>
    </location>
</feature>
<sequence length="396" mass="45847">MKVFLDTTALRNGSEYRGIGRYIQVLLGLREQFNIDLITTDEIYPESPLNDIANEMSNTNLIKQYLKTKLPDPLLYPLRFMSSARHFKRTHYHPSYMAIPKDVDIIHAPANFFPYSLQDHPAKKVVSILDVIPFVENGRYVSEKITWFTKRSFQSVNFADMVITISEHSKLDIIKYLNVSPEKIVVTPLGFDPKLSKIVPSEEQINKIIQQYHLNEPYILYVGAIEKRKNINNLIRSFARLQDSNLKLILAGKTHEDFESFLRITLDLGIQNKVVFTGYVDDSVLTILYRKAKAFVFPTFYEGFGLPVLEAMSFGIPVMTSNTSSLPEVCEDAAILVDPHSIDSMVQGLMKLVYDENIREYCIKRGFERSQLFDWNIFFNKTLYTYRKIFNFNELI</sequence>
<reference evidence="3" key="1">
    <citation type="submission" date="2021-12" db="EMBL/GenBank/DDBJ databases">
        <title>Alicyclobacillaceae gen. nov., sp. nov., isolated from chalcocite enrichment system.</title>
        <authorList>
            <person name="Jiang Z."/>
        </authorList>
    </citation>
    <scope>NUCLEOTIDE SEQUENCE</scope>
    <source>
        <strain evidence="3">MYW30-H2</strain>
    </source>
</reference>
<evidence type="ECO:0000313" key="3">
    <source>
        <dbReference type="EMBL" id="UOF91480.1"/>
    </source>
</evidence>
<proteinExistence type="predicted"/>
<dbReference type="PANTHER" id="PTHR46401">
    <property type="entry name" value="GLYCOSYLTRANSFERASE WBBK-RELATED"/>
    <property type="match status" value="1"/>
</dbReference>
<keyword evidence="4" id="KW-1185">Reference proteome</keyword>
<evidence type="ECO:0000259" key="2">
    <source>
        <dbReference type="Pfam" id="PF00534"/>
    </source>
</evidence>
<dbReference type="SUPFAM" id="SSF53756">
    <property type="entry name" value="UDP-Glycosyltransferase/glycogen phosphorylase"/>
    <property type="match status" value="1"/>
</dbReference>
<protein>
    <submittedName>
        <fullName evidence="3">Glycosyltransferase family 4 protein</fullName>
    </submittedName>
</protein>
<evidence type="ECO:0000256" key="1">
    <source>
        <dbReference type="ARBA" id="ARBA00022679"/>
    </source>
</evidence>
<dbReference type="EMBL" id="CP089291">
    <property type="protein sequence ID" value="UOF91480.1"/>
    <property type="molecule type" value="Genomic_DNA"/>
</dbReference>
<dbReference type="CDD" id="cd03809">
    <property type="entry name" value="GT4_MtfB-like"/>
    <property type="match status" value="1"/>
</dbReference>
<dbReference type="Pfam" id="PF00534">
    <property type="entry name" value="Glycos_transf_1"/>
    <property type="match status" value="1"/>
</dbReference>
<dbReference type="PANTHER" id="PTHR46401:SF2">
    <property type="entry name" value="GLYCOSYLTRANSFERASE WBBK-RELATED"/>
    <property type="match status" value="1"/>
</dbReference>
<organism evidence="3 4">
    <name type="scientific">Fodinisporobacter ferrooxydans</name>
    <dbReference type="NCBI Taxonomy" id="2901836"/>
    <lineage>
        <taxon>Bacteria</taxon>
        <taxon>Bacillati</taxon>
        <taxon>Bacillota</taxon>
        <taxon>Bacilli</taxon>
        <taxon>Bacillales</taxon>
        <taxon>Alicyclobacillaceae</taxon>
        <taxon>Fodinisporobacter</taxon>
    </lineage>
</organism>
<evidence type="ECO:0000313" key="4">
    <source>
        <dbReference type="Proteomes" id="UP000830167"/>
    </source>
</evidence>
<dbReference type="Gene3D" id="3.40.50.2000">
    <property type="entry name" value="Glycogen Phosphorylase B"/>
    <property type="match status" value="2"/>
</dbReference>